<evidence type="ECO:0000313" key="4">
    <source>
        <dbReference type="EMBL" id="RMZ67960.1"/>
    </source>
</evidence>
<dbReference type="PANTHER" id="PTHR24321:SF12">
    <property type="entry name" value="SHORT-CHAIN DEHYDROGENASE_REDUCTASE FAMILY, PUTATIVE (AFU_ORTHOLOGUE AFUA_5G14340)-RELATED"/>
    <property type="match status" value="1"/>
</dbReference>
<reference evidence="4 5" key="1">
    <citation type="journal article" date="2014" name="PLoS ONE">
        <title>De novo Genome Assembly of the Fungal Plant Pathogen Pyrenophora semeniperda.</title>
        <authorList>
            <person name="Soliai M.M."/>
            <person name="Meyer S.E."/>
            <person name="Udall J.A."/>
            <person name="Elzinga D.E."/>
            <person name="Hermansen R.A."/>
            <person name="Bodily P.M."/>
            <person name="Hart A.A."/>
            <person name="Coleman C.E."/>
        </authorList>
    </citation>
    <scope>NUCLEOTIDE SEQUENCE [LARGE SCALE GENOMIC DNA]</scope>
    <source>
        <strain evidence="4 5">CCB06</strain>
        <tissue evidence="4">Mycelium</tissue>
    </source>
</reference>
<protein>
    <submittedName>
        <fullName evidence="4">Short chain dehydrogenase reductase family oxidoreductase</fullName>
    </submittedName>
</protein>
<dbReference type="FunFam" id="3.40.50.720:FF:000084">
    <property type="entry name" value="Short-chain dehydrogenase reductase"/>
    <property type="match status" value="1"/>
</dbReference>
<sequence>MSSYTSGAGSWLGLCFLALISSAAISGVSLLLFRFLESASSSSVFSLDVSAVDCSHAFSSFPLFCTSSGSSELGGARCEASAVGPGASGSSPWASSSFICAPACIEPGSSVVAPSSASASMALISSGRGPSLCMGEMVSGKASAVVAGTGSNSGSVSRVSSASGSALDLAPASSSASSSALSTCTASGGASASSSFSMICALRVRPVLGMLLSFKSWRSCATVCLLYSAHMSNLERMKQKGKLRRGAGSRKRQAPQKFASGRVMLCAASGLANSKHVWMHVFAGFQRAANQPTRSVYSRPQRVINHRPQCHITIKHFTEVSLTRMLSGVALITEAGSGFGQSAAYSLAQHGVRQFALVDTNEAGLQETIQTLASQHKVTDVLSVSTECSTEETIEAVVKQAASRFGRIDFAINNAGFGGPMGGSPTTPPAAFEAYLKDHVTGLWLWHRAELRQMLEQEPRDLRYGRGSIVHVCSVHAFAASPPQVAAGAYVAGRHAVLGLTRSEGVLYAPQQIRINALCPGYIASPLIESSEQTKAFIGNLVRERVPANRLGQPEEVADAVVFLAGPMSSYMFGQSLVLDGGQYAMYSFPVPNAPKSMYRAFPIATKKGVDYALWKQVLGMSSKR</sequence>
<organism evidence="4 5">
    <name type="scientific">Pyrenophora seminiperda CCB06</name>
    <dbReference type="NCBI Taxonomy" id="1302712"/>
    <lineage>
        <taxon>Eukaryota</taxon>
        <taxon>Fungi</taxon>
        <taxon>Dikarya</taxon>
        <taxon>Ascomycota</taxon>
        <taxon>Pezizomycotina</taxon>
        <taxon>Dothideomycetes</taxon>
        <taxon>Pleosporomycetidae</taxon>
        <taxon>Pleosporales</taxon>
        <taxon>Pleosporineae</taxon>
        <taxon>Pleosporaceae</taxon>
        <taxon>Pyrenophora</taxon>
    </lineage>
</organism>
<gene>
    <name evidence="4" type="ORF">GMOD_00004050</name>
</gene>
<dbReference type="GO" id="GO:0016491">
    <property type="term" value="F:oxidoreductase activity"/>
    <property type="evidence" value="ECO:0007669"/>
    <property type="project" value="UniProtKB-KW"/>
</dbReference>
<dbReference type="EMBL" id="KE747814">
    <property type="protein sequence ID" value="RMZ67960.1"/>
    <property type="molecule type" value="Genomic_DNA"/>
</dbReference>
<keyword evidence="3" id="KW-0560">Oxidoreductase</keyword>
<dbReference type="PRINTS" id="PR00080">
    <property type="entry name" value="SDRFAMILY"/>
</dbReference>
<name>A0A3M7M0N5_9PLEO</name>
<comment type="similarity">
    <text evidence="1">Belongs to the short-chain dehydrogenases/reductases (SDR) family.</text>
</comment>
<evidence type="ECO:0000256" key="1">
    <source>
        <dbReference type="ARBA" id="ARBA00006484"/>
    </source>
</evidence>
<dbReference type="SUPFAM" id="SSF51735">
    <property type="entry name" value="NAD(P)-binding Rossmann-fold domains"/>
    <property type="match status" value="1"/>
</dbReference>
<evidence type="ECO:0000256" key="2">
    <source>
        <dbReference type="ARBA" id="ARBA00022857"/>
    </source>
</evidence>
<dbReference type="CDD" id="cd05233">
    <property type="entry name" value="SDR_c"/>
    <property type="match status" value="1"/>
</dbReference>
<dbReference type="Gene3D" id="3.40.50.720">
    <property type="entry name" value="NAD(P)-binding Rossmann-like Domain"/>
    <property type="match status" value="1"/>
</dbReference>
<dbReference type="OrthoDB" id="5840532at2759"/>
<dbReference type="Proteomes" id="UP000265663">
    <property type="component" value="Unassembled WGS sequence"/>
</dbReference>
<dbReference type="AlphaFoldDB" id="A0A3M7M0N5"/>
<keyword evidence="5" id="KW-1185">Reference proteome</keyword>
<dbReference type="InterPro" id="IPR002347">
    <property type="entry name" value="SDR_fam"/>
</dbReference>
<proteinExistence type="inferred from homology"/>
<dbReference type="InterPro" id="IPR036291">
    <property type="entry name" value="NAD(P)-bd_dom_sf"/>
</dbReference>
<evidence type="ECO:0000313" key="5">
    <source>
        <dbReference type="Proteomes" id="UP000265663"/>
    </source>
</evidence>
<dbReference type="Pfam" id="PF13561">
    <property type="entry name" value="adh_short_C2"/>
    <property type="match status" value="1"/>
</dbReference>
<dbReference type="PANTHER" id="PTHR24321">
    <property type="entry name" value="DEHYDROGENASES, SHORT CHAIN"/>
    <property type="match status" value="1"/>
</dbReference>
<keyword evidence="2" id="KW-0521">NADP</keyword>
<evidence type="ECO:0000256" key="3">
    <source>
        <dbReference type="ARBA" id="ARBA00023002"/>
    </source>
</evidence>
<accession>A0A3M7M0N5</accession>
<dbReference type="PRINTS" id="PR00081">
    <property type="entry name" value="GDHRDH"/>
</dbReference>